<evidence type="ECO:0000313" key="2">
    <source>
        <dbReference type="Proteomes" id="UP001596020"/>
    </source>
</evidence>
<reference evidence="2" key="1">
    <citation type="journal article" date="2019" name="Int. J. Syst. Evol. Microbiol.">
        <title>The Global Catalogue of Microorganisms (GCM) 10K type strain sequencing project: providing services to taxonomists for standard genome sequencing and annotation.</title>
        <authorList>
            <consortium name="The Broad Institute Genomics Platform"/>
            <consortium name="The Broad Institute Genome Sequencing Center for Infectious Disease"/>
            <person name="Wu L."/>
            <person name="Ma J."/>
        </authorList>
    </citation>
    <scope>NUCLEOTIDE SEQUENCE [LARGE SCALE GENOMIC DNA]</scope>
    <source>
        <strain evidence="2">CGMCC 4.7357</strain>
    </source>
</reference>
<keyword evidence="2" id="KW-1185">Reference proteome</keyword>
<dbReference type="Proteomes" id="UP001596020">
    <property type="component" value="Unassembled WGS sequence"/>
</dbReference>
<name>A0ABV9K5K0_9PORP</name>
<organism evidence="1 2">
    <name type="scientific">Falsiporphyromonas endometrii</name>
    <dbReference type="NCBI Taxonomy" id="1387297"/>
    <lineage>
        <taxon>Bacteria</taxon>
        <taxon>Pseudomonadati</taxon>
        <taxon>Bacteroidota</taxon>
        <taxon>Bacteroidia</taxon>
        <taxon>Bacteroidales</taxon>
        <taxon>Porphyromonadaceae</taxon>
        <taxon>Falsiporphyromonas</taxon>
    </lineage>
</organism>
<dbReference type="RefSeq" id="WP_380077331.1">
    <property type="nucleotide sequence ID" value="NZ_JBHSGO010000032.1"/>
</dbReference>
<accession>A0ABV9K5K0</accession>
<evidence type="ECO:0000313" key="1">
    <source>
        <dbReference type="EMBL" id="MFC4665314.1"/>
    </source>
</evidence>
<proteinExistence type="predicted"/>
<dbReference type="Pfam" id="PF25594">
    <property type="entry name" value="GldB_lipo"/>
    <property type="match status" value="1"/>
</dbReference>
<protein>
    <submittedName>
        <fullName evidence="1">Uncharacterized protein</fullName>
    </submittedName>
</protein>
<sequence length="302" mass="35361">MTKKFLLSITVLISAITWSDGKTVSAIPVTRLDSIIYIYVQNRDTIAKEMPEQLVPYEYALDIIAKGVLDLGDRIEHKGLKNAIVSRYCHPAFNKLYADVEERFAFGLSKKIMKELQYAFDKLHRLRPDLEMPKDIFTHVSGFNQRVIVAPSFVSVSLDFYLGQDYPLYQEFFTPWQQRHSVADRIAMDALLGWIISEIPEPRDRAITLNDKFHYWSEIYHLMHRIFPKRSETDLFGYSNDEMRWMKANKKHLINNIREREELNSTSPMIIDKYFKEIPEGVALPSNAPREIGPWLAYVMYK</sequence>
<gene>
    <name evidence="1" type="ORF">ACFO3G_01575</name>
</gene>
<dbReference type="InterPro" id="IPR019853">
    <property type="entry name" value="GldB-like"/>
</dbReference>
<comment type="caution">
    <text evidence="1">The sequence shown here is derived from an EMBL/GenBank/DDBJ whole genome shotgun (WGS) entry which is preliminary data.</text>
</comment>
<dbReference type="EMBL" id="JBHSGO010000032">
    <property type="protein sequence ID" value="MFC4665314.1"/>
    <property type="molecule type" value="Genomic_DNA"/>
</dbReference>